<dbReference type="RefSeq" id="WP_112317466.1">
    <property type="nucleotide sequence ID" value="NZ_MUAV01000053.1"/>
</dbReference>
<evidence type="ECO:0008006" key="3">
    <source>
        <dbReference type="Google" id="ProtNLM"/>
    </source>
</evidence>
<gene>
    <name evidence="1" type="ORF">BYZ73_20355</name>
</gene>
<evidence type="ECO:0000313" key="1">
    <source>
        <dbReference type="EMBL" id="RAP39471.1"/>
    </source>
</evidence>
<comment type="caution">
    <text evidence="1">The sequence shown here is derived from an EMBL/GenBank/DDBJ whole genome shotgun (WGS) entry which is preliminary data.</text>
</comment>
<proteinExistence type="predicted"/>
<protein>
    <recommendedName>
        <fullName evidence="3">Tox-PAAR-like domain-containing protein</fullName>
    </recommendedName>
</protein>
<evidence type="ECO:0000313" key="2">
    <source>
        <dbReference type="Proteomes" id="UP000248659"/>
    </source>
</evidence>
<name>A0ABX9DDI1_9RHOB</name>
<dbReference type="Pfam" id="PF13665">
    <property type="entry name" value="Tox-PAAR-like"/>
    <property type="match status" value="1"/>
</dbReference>
<dbReference type="EMBL" id="MUAV01000053">
    <property type="protein sequence ID" value="RAP39471.1"/>
    <property type="molecule type" value="Genomic_DNA"/>
</dbReference>
<organism evidence="1 2">
    <name type="scientific">Rhodovulum viride</name>
    <dbReference type="NCBI Taxonomy" id="1231134"/>
    <lineage>
        <taxon>Bacteria</taxon>
        <taxon>Pseudomonadati</taxon>
        <taxon>Pseudomonadota</taxon>
        <taxon>Alphaproteobacteria</taxon>
        <taxon>Rhodobacterales</taxon>
        <taxon>Paracoccaceae</taxon>
        <taxon>Rhodovulum</taxon>
    </lineage>
</organism>
<reference evidence="1 2" key="1">
    <citation type="submission" date="2017-01" db="EMBL/GenBank/DDBJ databases">
        <title>Genome sequence of Rhodovulum viride JA756.</title>
        <authorList>
            <person name="Lakshmi K.V."/>
            <person name="Tushar L.D."/>
            <person name="Sasikala C."/>
            <person name="Venkataramana C."/>
        </authorList>
    </citation>
    <scope>NUCLEOTIDE SEQUENCE [LARGE SCALE GENOMIC DNA]</scope>
    <source>
        <strain evidence="1 2">JA756</strain>
    </source>
</reference>
<accession>A0ABX9DDI1</accession>
<keyword evidence="2" id="KW-1185">Reference proteome</keyword>
<dbReference type="Proteomes" id="UP000248659">
    <property type="component" value="Unassembled WGS sequence"/>
</dbReference>
<sequence>MAIPKEGSRDTSEGLIVSCTPDVCRTPVGSSLVPIPYTITAVQGDDANTAATVRMTGLRAHNTGSMTTCCTGDEPGTGTGVKSGTVGAICEPKGHSGSVRIEGKWAVRHTDEWWMNKRNTVGKLTYVKSTEAWGPTPAVERAQNPKLEAPE</sequence>